<name>A0A941EIK2_9ACTN</name>
<sequence>MSAEAAAMTPGPDADGQSHEERLAAYEASVFAAFGGRRGLAEVGLPSVLFILVYGITRNLTGAIWGAIAVAAVLSAVRVVKRDTLQHALGGLFGVLVCAAVAHFSGQAKGFYLPGVLLNIGEAILFSASALLRWPIVGVVLGPVTGEMMAWRQHPARMRAFTLSTWMLAAMFVLRVCVEVPLYLSGQVDALGVAKIVLGYPLYLAVAYCCWQVIRKAPLPDVKQAADAAPEKER</sequence>
<protein>
    <submittedName>
        <fullName evidence="2">DUF3159 domain-containing protein</fullName>
    </submittedName>
</protein>
<gene>
    <name evidence="2" type="ORF">KDK95_25820</name>
</gene>
<feature type="transmembrane region" description="Helical" evidence="1">
    <location>
        <begin position="196"/>
        <end position="214"/>
    </location>
</feature>
<accession>A0A941EIK2</accession>
<dbReference type="Proteomes" id="UP000676325">
    <property type="component" value="Unassembled WGS sequence"/>
</dbReference>
<keyword evidence="3" id="KW-1185">Reference proteome</keyword>
<evidence type="ECO:0000313" key="2">
    <source>
        <dbReference type="EMBL" id="MBR7829749.1"/>
    </source>
</evidence>
<comment type="caution">
    <text evidence="2">The sequence shown here is derived from an EMBL/GenBank/DDBJ whole genome shotgun (WGS) entry which is preliminary data.</text>
</comment>
<dbReference type="PIRSF" id="PIRSF010219">
    <property type="entry name" value="UCP010219"/>
    <property type="match status" value="1"/>
</dbReference>
<feature type="transmembrane region" description="Helical" evidence="1">
    <location>
        <begin position="165"/>
        <end position="184"/>
    </location>
</feature>
<evidence type="ECO:0000313" key="3">
    <source>
        <dbReference type="Proteomes" id="UP000676325"/>
    </source>
</evidence>
<dbReference type="Pfam" id="PF11361">
    <property type="entry name" value="DUF3159"/>
    <property type="match status" value="1"/>
</dbReference>
<keyword evidence="1" id="KW-0812">Transmembrane</keyword>
<feature type="transmembrane region" description="Helical" evidence="1">
    <location>
        <begin position="63"/>
        <end position="80"/>
    </location>
</feature>
<dbReference type="EMBL" id="JAGSOH010000098">
    <property type="protein sequence ID" value="MBR7829749.1"/>
    <property type="molecule type" value="Genomic_DNA"/>
</dbReference>
<dbReference type="RefSeq" id="WP_212520881.1">
    <property type="nucleotide sequence ID" value="NZ_JAGSOH010000098.1"/>
</dbReference>
<keyword evidence="1" id="KW-1133">Transmembrane helix</keyword>
<organism evidence="2 3">
    <name type="scientific">Actinospica acidithermotolerans</name>
    <dbReference type="NCBI Taxonomy" id="2828514"/>
    <lineage>
        <taxon>Bacteria</taxon>
        <taxon>Bacillati</taxon>
        <taxon>Actinomycetota</taxon>
        <taxon>Actinomycetes</taxon>
        <taxon>Catenulisporales</taxon>
        <taxon>Actinospicaceae</taxon>
        <taxon>Actinospica</taxon>
    </lineage>
</organism>
<proteinExistence type="predicted"/>
<dbReference type="InterPro" id="IPR016566">
    <property type="entry name" value="UCP010219"/>
</dbReference>
<feature type="transmembrane region" description="Helical" evidence="1">
    <location>
        <begin position="124"/>
        <end position="144"/>
    </location>
</feature>
<dbReference type="AlphaFoldDB" id="A0A941EIK2"/>
<reference evidence="2" key="1">
    <citation type="submission" date="2021-04" db="EMBL/GenBank/DDBJ databases">
        <title>Genome based classification of Actinospica acidithermotolerans sp. nov., an actinobacterium isolated from an Indonesian hot spring.</title>
        <authorList>
            <person name="Kusuma A.B."/>
            <person name="Putra K.E."/>
            <person name="Nafisah S."/>
            <person name="Loh J."/>
            <person name="Nouioui I."/>
            <person name="Goodfellow M."/>
        </authorList>
    </citation>
    <scope>NUCLEOTIDE SEQUENCE</scope>
    <source>
        <strain evidence="2">MGRD01-02</strain>
    </source>
</reference>
<feature type="transmembrane region" description="Helical" evidence="1">
    <location>
        <begin position="87"/>
        <end position="104"/>
    </location>
</feature>
<feature type="transmembrane region" description="Helical" evidence="1">
    <location>
        <begin position="39"/>
        <end position="57"/>
    </location>
</feature>
<keyword evidence="1" id="KW-0472">Membrane</keyword>
<evidence type="ECO:0000256" key="1">
    <source>
        <dbReference type="SAM" id="Phobius"/>
    </source>
</evidence>